<comment type="subcellular location">
    <subcellularLocation>
        <location evidence="1">Secreted</location>
    </subcellularLocation>
</comment>
<dbReference type="SMART" id="SM00708">
    <property type="entry name" value="PhBP"/>
    <property type="match status" value="1"/>
</dbReference>
<evidence type="ECO:0000256" key="3">
    <source>
        <dbReference type="ARBA" id="ARBA00022525"/>
    </source>
</evidence>
<evidence type="ECO:0000256" key="4">
    <source>
        <dbReference type="ARBA" id="ARBA00022729"/>
    </source>
</evidence>
<keyword evidence="4 5" id="KW-0732">Signal</keyword>
<name>A0A7R8Z2A6_HERIL</name>
<dbReference type="PRINTS" id="PR00485">
    <property type="entry name" value="MEALWORMBTLB"/>
</dbReference>
<gene>
    <name evidence="6" type="ORF">HERILL_LOCUS13085</name>
</gene>
<dbReference type="SUPFAM" id="SSF47565">
    <property type="entry name" value="Insect pheromone/odorant-binding proteins"/>
    <property type="match status" value="1"/>
</dbReference>
<dbReference type="GO" id="GO:0007608">
    <property type="term" value="P:sensory perception of smell"/>
    <property type="evidence" value="ECO:0007669"/>
    <property type="project" value="TreeGrafter"/>
</dbReference>
<keyword evidence="3" id="KW-0964">Secreted</keyword>
<dbReference type="Gene3D" id="1.10.238.20">
    <property type="entry name" value="Pheromone/general odorant binding protein domain"/>
    <property type="match status" value="1"/>
</dbReference>
<evidence type="ECO:0000256" key="1">
    <source>
        <dbReference type="ARBA" id="ARBA00004613"/>
    </source>
</evidence>
<dbReference type="Pfam" id="PF01395">
    <property type="entry name" value="PBP_GOBP"/>
    <property type="match status" value="1"/>
</dbReference>
<accession>A0A7R8Z2A6</accession>
<comment type="similarity">
    <text evidence="2">Belongs to the PBP/GOBP family.</text>
</comment>
<evidence type="ECO:0000256" key="2">
    <source>
        <dbReference type="ARBA" id="ARBA00008098"/>
    </source>
</evidence>
<proteinExistence type="inferred from homology"/>
<dbReference type="PANTHER" id="PTHR11857:SF45">
    <property type="entry name" value="GENERAL ODORANT-BINDING PROTEIN 83A-RELATED"/>
    <property type="match status" value="1"/>
</dbReference>
<keyword evidence="7" id="KW-1185">Reference proteome</keyword>
<evidence type="ECO:0000313" key="6">
    <source>
        <dbReference type="EMBL" id="CAD7090617.1"/>
    </source>
</evidence>
<feature type="chain" id="PRO_5031459635" evidence="5">
    <location>
        <begin position="28"/>
        <end position="166"/>
    </location>
</feature>
<dbReference type="CDD" id="cd23992">
    <property type="entry name" value="PBP_GOBP"/>
    <property type="match status" value="1"/>
</dbReference>
<dbReference type="PANTHER" id="PTHR11857">
    <property type="entry name" value="ODORANT BINDING PROTEIN-RELATED"/>
    <property type="match status" value="1"/>
</dbReference>
<feature type="signal peptide" evidence="5">
    <location>
        <begin position="1"/>
        <end position="27"/>
    </location>
</feature>
<dbReference type="InterPro" id="IPR006170">
    <property type="entry name" value="PBP/GOBP"/>
</dbReference>
<dbReference type="InParanoid" id="A0A7R8Z2A6"/>
<dbReference type="GO" id="GO:0005615">
    <property type="term" value="C:extracellular space"/>
    <property type="evidence" value="ECO:0007669"/>
    <property type="project" value="TreeGrafter"/>
</dbReference>
<evidence type="ECO:0000256" key="5">
    <source>
        <dbReference type="SAM" id="SignalP"/>
    </source>
</evidence>
<dbReference type="FunFam" id="1.10.238.20:FF:000001">
    <property type="entry name" value="General odorant-binding protein lush"/>
    <property type="match status" value="1"/>
</dbReference>
<dbReference type="EMBL" id="LR899013">
    <property type="protein sequence ID" value="CAD7090617.1"/>
    <property type="molecule type" value="Genomic_DNA"/>
</dbReference>
<dbReference type="InterPro" id="IPR036728">
    <property type="entry name" value="PBP_GOBP_sf"/>
</dbReference>
<dbReference type="OrthoDB" id="7881430at2759"/>
<dbReference type="AlphaFoldDB" id="A0A7R8Z2A6"/>
<evidence type="ECO:0000313" key="7">
    <source>
        <dbReference type="Proteomes" id="UP000594454"/>
    </source>
</evidence>
<dbReference type="GO" id="GO:0005549">
    <property type="term" value="F:odorant binding"/>
    <property type="evidence" value="ECO:0007669"/>
    <property type="project" value="InterPro"/>
</dbReference>
<dbReference type="Proteomes" id="UP000594454">
    <property type="component" value="Chromosome 5"/>
</dbReference>
<sequence>MKSFCWCIFAALYYSCCISNFYDGVLCQKVEPRRDAEYPPPELLEALKPAHDRCVAETGVTEEAIKEFSDGEIHEDEALKCYMYCVFDATDVLHEDGEVHLEKILDSLPDSMHEIALHMGKKCLYPKGDTKCERAFWLHKCWKQADPKVFSPLSGHPEEDVFGGYF</sequence>
<protein>
    <submittedName>
        <fullName evidence="6">Uncharacterized protein</fullName>
    </submittedName>
</protein>
<organism evidence="6 7">
    <name type="scientific">Hermetia illucens</name>
    <name type="common">Black soldier fly</name>
    <dbReference type="NCBI Taxonomy" id="343691"/>
    <lineage>
        <taxon>Eukaryota</taxon>
        <taxon>Metazoa</taxon>
        <taxon>Ecdysozoa</taxon>
        <taxon>Arthropoda</taxon>
        <taxon>Hexapoda</taxon>
        <taxon>Insecta</taxon>
        <taxon>Pterygota</taxon>
        <taxon>Neoptera</taxon>
        <taxon>Endopterygota</taxon>
        <taxon>Diptera</taxon>
        <taxon>Brachycera</taxon>
        <taxon>Stratiomyomorpha</taxon>
        <taxon>Stratiomyidae</taxon>
        <taxon>Hermetiinae</taxon>
        <taxon>Hermetia</taxon>
    </lineage>
</organism>
<reference evidence="6 7" key="1">
    <citation type="submission" date="2020-11" db="EMBL/GenBank/DDBJ databases">
        <authorList>
            <person name="Wallbank WR R."/>
            <person name="Pardo Diaz C."/>
            <person name="Kozak K."/>
            <person name="Martin S."/>
            <person name="Jiggins C."/>
            <person name="Moest M."/>
            <person name="Warren A I."/>
            <person name="Generalovic N T."/>
            <person name="Byers J.R.P. K."/>
            <person name="Montejo-Kovacevich G."/>
            <person name="Yen C E."/>
        </authorList>
    </citation>
    <scope>NUCLEOTIDE SEQUENCE [LARGE SCALE GENOMIC DNA]</scope>
</reference>